<name>A0ABN2HM47_9ACTN</name>
<sequence>MPNERLRGAITAAGLDLRDVAETVTVSRKTVERWIMTGRVPHRTHRWSVAKLLGKDEAYLWPDVADETRTKVASEAEFVCLYPTRSAVPRDLWPSLVDEATDSLDILVFAGLFLPDSGHPDLAEAMIEMGAAGGRVRVLLGDPDGDAVQRRAHEEDIGDGVAARVRLSLSHLKRAIGAPGVEVRLHNATLYNSIYRGDNTMYVNTHVYGAPAAQSPVMHLQRVPGGRLFDHYQASFDKVWHSATPYENDAKR</sequence>
<comment type="caution">
    <text evidence="1">The sequence shown here is derived from an EMBL/GenBank/DDBJ whole genome shotgun (WGS) entry which is preliminary data.</text>
</comment>
<dbReference type="SUPFAM" id="SSF47413">
    <property type="entry name" value="lambda repressor-like DNA-binding domains"/>
    <property type="match status" value="1"/>
</dbReference>
<gene>
    <name evidence="1" type="ORF">GCM10009765_44370</name>
</gene>
<dbReference type="InterPro" id="IPR010982">
    <property type="entry name" value="Lambda_DNA-bd_dom_sf"/>
</dbReference>
<keyword evidence="2" id="KW-1185">Reference proteome</keyword>
<dbReference type="RefSeq" id="WP_344312273.1">
    <property type="nucleotide sequence ID" value="NZ_BAAANY010000017.1"/>
</dbReference>
<protein>
    <submittedName>
        <fullName evidence="1">XRE family transcriptional regulator</fullName>
    </submittedName>
</protein>
<organism evidence="1 2">
    <name type="scientific">Fodinicola feengrottensis</name>
    <dbReference type="NCBI Taxonomy" id="435914"/>
    <lineage>
        <taxon>Bacteria</taxon>
        <taxon>Bacillati</taxon>
        <taxon>Actinomycetota</taxon>
        <taxon>Actinomycetes</taxon>
        <taxon>Mycobacteriales</taxon>
        <taxon>Fodinicola</taxon>
    </lineage>
</organism>
<reference evidence="1 2" key="1">
    <citation type="journal article" date="2019" name="Int. J. Syst. Evol. Microbiol.">
        <title>The Global Catalogue of Microorganisms (GCM) 10K type strain sequencing project: providing services to taxonomists for standard genome sequencing and annotation.</title>
        <authorList>
            <consortium name="The Broad Institute Genomics Platform"/>
            <consortium name="The Broad Institute Genome Sequencing Center for Infectious Disease"/>
            <person name="Wu L."/>
            <person name="Ma J."/>
        </authorList>
    </citation>
    <scope>NUCLEOTIDE SEQUENCE [LARGE SCALE GENOMIC DNA]</scope>
    <source>
        <strain evidence="1 2">JCM 14718</strain>
    </source>
</reference>
<proteinExistence type="predicted"/>
<dbReference type="EMBL" id="BAAANY010000017">
    <property type="protein sequence ID" value="GAA1690118.1"/>
    <property type="molecule type" value="Genomic_DNA"/>
</dbReference>
<accession>A0ABN2HM47</accession>
<evidence type="ECO:0000313" key="1">
    <source>
        <dbReference type="EMBL" id="GAA1690118.1"/>
    </source>
</evidence>
<dbReference type="CDD" id="cd00093">
    <property type="entry name" value="HTH_XRE"/>
    <property type="match status" value="1"/>
</dbReference>
<evidence type="ECO:0000313" key="2">
    <source>
        <dbReference type="Proteomes" id="UP001500618"/>
    </source>
</evidence>
<dbReference type="InterPro" id="IPR001387">
    <property type="entry name" value="Cro/C1-type_HTH"/>
</dbReference>
<dbReference type="Proteomes" id="UP001500618">
    <property type="component" value="Unassembled WGS sequence"/>
</dbReference>